<dbReference type="Proteomes" id="UP000772618">
    <property type="component" value="Unassembled WGS sequence"/>
</dbReference>
<accession>A0ABS5VM37</accession>
<comment type="caution">
    <text evidence="2">The sequence shown here is derived from an EMBL/GenBank/DDBJ whole genome shotgun (WGS) entry which is preliminary data.</text>
</comment>
<evidence type="ECO:0000313" key="3">
    <source>
        <dbReference type="Proteomes" id="UP000772618"/>
    </source>
</evidence>
<dbReference type="GO" id="GO:0016787">
    <property type="term" value="F:hydrolase activity"/>
    <property type="evidence" value="ECO:0007669"/>
    <property type="project" value="UniProtKB-KW"/>
</dbReference>
<evidence type="ECO:0000256" key="1">
    <source>
        <dbReference type="SAM" id="SignalP"/>
    </source>
</evidence>
<dbReference type="CDD" id="cd15482">
    <property type="entry name" value="Sialidase_non-viral"/>
    <property type="match status" value="2"/>
</dbReference>
<sequence length="425" mass="46886">MKLLTLLVTSITLIITSTSLAQFKNIRLDEQSQETEHVNQPCIAINPRNTLNVVAASNSGSVYATKDGGVNWQKINVTSSSGSYGDPAIVCDLKGTFYFFHLSGDTTKAHIVIHESSDGGITWSPGESIGLDESKSQRKARPVVDSKGNITIAWTQFDKYGDQGTDCHSNVLLSRSKNGKKWSLPVTLSQTEGNCLDDSNANTGAFPAISMEGKMYVVWTNKGKMYLDRSYDGGNMWLSNDVFVGDQIGGSNMNIPGHKRCNSLPVFLSNNSKTNALGQLYLLWADQRNGADNTDIWFMRSANGGDNWTIPTKVNNDNTKRHQYVPWMAVDQASGYVYVMFYDRRDYEDERTDVYIAYSTDGGSTFKNVKVSESPFIPSTKVSIGDYNSISAHKGVIAPVWTRIDNGVTSVWTSIISHEDLVKAK</sequence>
<name>A0ABS5VM37_9BACT</name>
<proteinExistence type="predicted"/>
<protein>
    <submittedName>
        <fullName evidence="2">Glycoside hydrolase</fullName>
    </submittedName>
</protein>
<keyword evidence="2" id="KW-0378">Hydrolase</keyword>
<evidence type="ECO:0000313" key="2">
    <source>
        <dbReference type="EMBL" id="MBT1702522.1"/>
    </source>
</evidence>
<dbReference type="InterPro" id="IPR036278">
    <property type="entry name" value="Sialidase_sf"/>
</dbReference>
<reference evidence="2 3" key="1">
    <citation type="submission" date="2021-05" db="EMBL/GenBank/DDBJ databases">
        <title>A Polyphasic approach of four new species of the genus Ohtaekwangia: Ohtaekwangia histidinii sp. nov., Ohtaekwangia cretensis sp. nov., Ohtaekwangia indiensis sp. nov., Ohtaekwangia reichenbachii sp. nov. from diverse environment.</title>
        <authorList>
            <person name="Octaviana S."/>
        </authorList>
    </citation>
    <scope>NUCLEOTIDE SEQUENCE [LARGE SCALE GENOMIC DNA]</scope>
    <source>
        <strain evidence="2 3">PWU20</strain>
    </source>
</reference>
<organism evidence="2 3">
    <name type="scientific">Chryseosolibacter indicus</name>
    <dbReference type="NCBI Taxonomy" id="2782351"/>
    <lineage>
        <taxon>Bacteria</taxon>
        <taxon>Pseudomonadati</taxon>
        <taxon>Bacteroidota</taxon>
        <taxon>Cytophagia</taxon>
        <taxon>Cytophagales</taxon>
        <taxon>Chryseotaleaceae</taxon>
        <taxon>Chryseosolibacter</taxon>
    </lineage>
</organism>
<keyword evidence="1" id="KW-0732">Signal</keyword>
<dbReference type="EMBL" id="JAHESD010000006">
    <property type="protein sequence ID" value="MBT1702522.1"/>
    <property type="molecule type" value="Genomic_DNA"/>
</dbReference>
<dbReference type="Gene3D" id="2.120.10.10">
    <property type="match status" value="2"/>
</dbReference>
<feature type="chain" id="PRO_5047369297" evidence="1">
    <location>
        <begin position="22"/>
        <end position="425"/>
    </location>
</feature>
<keyword evidence="3" id="KW-1185">Reference proteome</keyword>
<gene>
    <name evidence="2" type="ORF">KK060_04475</name>
</gene>
<dbReference type="RefSeq" id="WP_254152490.1">
    <property type="nucleotide sequence ID" value="NZ_JAHESD010000006.1"/>
</dbReference>
<dbReference type="SUPFAM" id="SSF50939">
    <property type="entry name" value="Sialidases"/>
    <property type="match status" value="1"/>
</dbReference>
<feature type="signal peptide" evidence="1">
    <location>
        <begin position="1"/>
        <end position="21"/>
    </location>
</feature>